<evidence type="ECO:0000259" key="5">
    <source>
        <dbReference type="Pfam" id="PF04198"/>
    </source>
</evidence>
<gene>
    <name evidence="6" type="ORF">ACFPLB_14385</name>
</gene>
<evidence type="ECO:0000256" key="4">
    <source>
        <dbReference type="ARBA" id="ARBA00023163"/>
    </source>
</evidence>
<evidence type="ECO:0000256" key="1">
    <source>
        <dbReference type="ARBA" id="ARBA00010466"/>
    </source>
</evidence>
<dbReference type="InterPro" id="IPR037171">
    <property type="entry name" value="NagB/RpiA_transferase-like"/>
</dbReference>
<dbReference type="Pfam" id="PF04198">
    <property type="entry name" value="Sugar-bind"/>
    <property type="match status" value="1"/>
</dbReference>
<evidence type="ECO:0000256" key="2">
    <source>
        <dbReference type="ARBA" id="ARBA00023015"/>
    </source>
</evidence>
<dbReference type="PANTHER" id="PTHR34294">
    <property type="entry name" value="TRANSCRIPTIONAL REGULATOR-RELATED"/>
    <property type="match status" value="1"/>
</dbReference>
<keyword evidence="4" id="KW-0804">Transcription</keyword>
<keyword evidence="2" id="KW-0805">Transcription regulation</keyword>
<feature type="domain" description="Sugar-binding" evidence="5">
    <location>
        <begin position="53"/>
        <end position="304"/>
    </location>
</feature>
<protein>
    <submittedName>
        <fullName evidence="6">Sugar-binding transcriptional regulator</fullName>
    </submittedName>
</protein>
<dbReference type="Gene3D" id="1.10.10.10">
    <property type="entry name" value="Winged helix-like DNA-binding domain superfamily/Winged helix DNA-binding domain"/>
    <property type="match status" value="1"/>
</dbReference>
<dbReference type="EMBL" id="JBHSLL010000054">
    <property type="protein sequence ID" value="MFC5387147.1"/>
    <property type="molecule type" value="Genomic_DNA"/>
</dbReference>
<evidence type="ECO:0000256" key="3">
    <source>
        <dbReference type="ARBA" id="ARBA00023125"/>
    </source>
</evidence>
<sequence>MKIRAAWLYFVEGLTQEQVAKHLGISRVKATRLLAAAREDGTVHTSINAKAEPLIRLQRALEKHLGLYEAVVVPAMNQTPSSVASVVGHATGKYISQHIENGMSVGVGWGATLQICMRSLVWREVENLTTVSLLGGLTHATSQNPSAVAWRFVEFYRTEFYQITAPAFVENVELASALWAQRDLKMLKDKAANIDLALISVSDVNSKASIFERRLLSPEDQVSLHKAGAVGDVLCHFVDETGNVIDHPINGRVMAINPNQLRKVPRVIISSGGVRKAQAIHAGILATNAKVLITDEMAARALLEMKPLAA</sequence>
<dbReference type="PANTHER" id="PTHR34294:SF1">
    <property type="entry name" value="TRANSCRIPTIONAL REGULATOR LSRR"/>
    <property type="match status" value="1"/>
</dbReference>
<dbReference type="InterPro" id="IPR051054">
    <property type="entry name" value="SorC_transcr_regulators"/>
</dbReference>
<dbReference type="RefSeq" id="WP_378230837.1">
    <property type="nucleotide sequence ID" value="NZ_JBHSLL010000054.1"/>
</dbReference>
<proteinExistence type="inferred from homology"/>
<organism evidence="6 7">
    <name type="scientific">Aquamicrobium segne</name>
    <dbReference type="NCBI Taxonomy" id="469547"/>
    <lineage>
        <taxon>Bacteria</taxon>
        <taxon>Pseudomonadati</taxon>
        <taxon>Pseudomonadota</taxon>
        <taxon>Alphaproteobacteria</taxon>
        <taxon>Hyphomicrobiales</taxon>
        <taxon>Phyllobacteriaceae</taxon>
        <taxon>Aquamicrobium</taxon>
    </lineage>
</organism>
<dbReference type="InterPro" id="IPR007324">
    <property type="entry name" value="Sugar-bd_dom_put"/>
</dbReference>
<comment type="similarity">
    <text evidence="1">Belongs to the SorC transcriptional regulatory family.</text>
</comment>
<evidence type="ECO:0000313" key="6">
    <source>
        <dbReference type="EMBL" id="MFC5387147.1"/>
    </source>
</evidence>
<evidence type="ECO:0000313" key="7">
    <source>
        <dbReference type="Proteomes" id="UP001596016"/>
    </source>
</evidence>
<accession>A0ABW0H224</accession>
<keyword evidence="7" id="KW-1185">Reference proteome</keyword>
<dbReference type="Gene3D" id="3.40.50.1360">
    <property type="match status" value="1"/>
</dbReference>
<keyword evidence="3" id="KW-0238">DNA-binding</keyword>
<name>A0ABW0H224_9HYPH</name>
<dbReference type="Proteomes" id="UP001596016">
    <property type="component" value="Unassembled WGS sequence"/>
</dbReference>
<dbReference type="SUPFAM" id="SSF100950">
    <property type="entry name" value="NagB/RpiA/CoA transferase-like"/>
    <property type="match status" value="1"/>
</dbReference>
<reference evidence="7" key="1">
    <citation type="journal article" date="2019" name="Int. J. Syst. Evol. Microbiol.">
        <title>The Global Catalogue of Microorganisms (GCM) 10K type strain sequencing project: providing services to taxonomists for standard genome sequencing and annotation.</title>
        <authorList>
            <consortium name="The Broad Institute Genomics Platform"/>
            <consortium name="The Broad Institute Genome Sequencing Center for Infectious Disease"/>
            <person name="Wu L."/>
            <person name="Ma J."/>
        </authorList>
    </citation>
    <scope>NUCLEOTIDE SEQUENCE [LARGE SCALE GENOMIC DNA]</scope>
    <source>
        <strain evidence="7">CGMCC 4.1415</strain>
    </source>
</reference>
<dbReference type="InterPro" id="IPR036388">
    <property type="entry name" value="WH-like_DNA-bd_sf"/>
</dbReference>
<comment type="caution">
    <text evidence="6">The sequence shown here is derived from an EMBL/GenBank/DDBJ whole genome shotgun (WGS) entry which is preliminary data.</text>
</comment>